<protein>
    <submittedName>
        <fullName evidence="1">Uncharacterized protein</fullName>
    </submittedName>
</protein>
<organism evidence="1">
    <name type="scientific">marine sediment metagenome</name>
    <dbReference type="NCBI Taxonomy" id="412755"/>
    <lineage>
        <taxon>unclassified sequences</taxon>
        <taxon>metagenomes</taxon>
        <taxon>ecological metagenomes</taxon>
    </lineage>
</organism>
<comment type="caution">
    <text evidence="1">The sequence shown here is derived from an EMBL/GenBank/DDBJ whole genome shotgun (WGS) entry which is preliminary data.</text>
</comment>
<evidence type="ECO:0000313" key="1">
    <source>
        <dbReference type="EMBL" id="GAI60921.1"/>
    </source>
</evidence>
<dbReference type="EMBL" id="BARW01002873">
    <property type="protein sequence ID" value="GAI60921.1"/>
    <property type="molecule type" value="Genomic_DNA"/>
</dbReference>
<gene>
    <name evidence="1" type="ORF">S12H4_07694</name>
</gene>
<reference evidence="1" key="1">
    <citation type="journal article" date="2014" name="Front. Microbiol.">
        <title>High frequency of phylogenetically diverse reductive dehalogenase-homologous genes in deep subseafloor sedimentary metagenomes.</title>
        <authorList>
            <person name="Kawai M."/>
            <person name="Futagami T."/>
            <person name="Toyoda A."/>
            <person name="Takaki Y."/>
            <person name="Nishi S."/>
            <person name="Hori S."/>
            <person name="Arai W."/>
            <person name="Tsubouchi T."/>
            <person name="Morono Y."/>
            <person name="Uchiyama I."/>
            <person name="Ito T."/>
            <person name="Fujiyama A."/>
            <person name="Inagaki F."/>
            <person name="Takami H."/>
        </authorList>
    </citation>
    <scope>NUCLEOTIDE SEQUENCE</scope>
    <source>
        <strain evidence="1">Expedition CK06-06</strain>
    </source>
</reference>
<name>X1R1E5_9ZZZZ</name>
<proteinExistence type="predicted"/>
<sequence length="66" mass="7486">MAKGEVVDLMKLPPDVRANLEKMDTDIKSARNSITVLKKLGMDVRVLDDKLKWAENIRKTLISEFG</sequence>
<accession>X1R1E5</accession>
<dbReference type="AlphaFoldDB" id="X1R1E5"/>